<protein>
    <submittedName>
        <fullName evidence="5">Putative ABC transport system ATP-binding protein</fullName>
    </submittedName>
</protein>
<dbReference type="OrthoDB" id="9802264at2"/>
<feature type="domain" description="ABC transporter" evidence="4">
    <location>
        <begin position="13"/>
        <end position="229"/>
    </location>
</feature>
<keyword evidence="3 5" id="KW-0067">ATP-binding</keyword>
<dbReference type="Gene3D" id="3.40.50.300">
    <property type="entry name" value="P-loop containing nucleotide triphosphate hydrolases"/>
    <property type="match status" value="1"/>
</dbReference>
<sequence length="229" mass="24265">MSAGVETAQGATVRVTDLVKRFRSGDETIVGVDRVTLDVPAGAAVAVTGPSGSGKSTLLHLIGAIERADAGRIEVDEVAVTGLSGRRLADYRRGTGFVFQRFHLLPALSALDNVLAPLLPFRPGPDDVDRARILLSDVGLAGRERAMPGQLSGGQQQRVAIARALVGRPRLLLADEPTGNLDSAAGAGIIDLLWRLRDEHGMTLLMATHEASLADRCDRTVEIHDGRIV</sequence>
<dbReference type="SUPFAM" id="SSF52540">
    <property type="entry name" value="P-loop containing nucleoside triphosphate hydrolases"/>
    <property type="match status" value="1"/>
</dbReference>
<evidence type="ECO:0000256" key="3">
    <source>
        <dbReference type="ARBA" id="ARBA00022840"/>
    </source>
</evidence>
<dbReference type="CDD" id="cd03255">
    <property type="entry name" value="ABC_MJ0796_LolCDE_FtsE"/>
    <property type="match status" value="1"/>
</dbReference>
<evidence type="ECO:0000256" key="1">
    <source>
        <dbReference type="ARBA" id="ARBA00022448"/>
    </source>
</evidence>
<dbReference type="InterPro" id="IPR015854">
    <property type="entry name" value="ABC_transpr_LolD-like"/>
</dbReference>
<dbReference type="PROSITE" id="PS50893">
    <property type="entry name" value="ABC_TRANSPORTER_2"/>
    <property type="match status" value="1"/>
</dbReference>
<dbReference type="EMBL" id="FMDM01000018">
    <property type="protein sequence ID" value="SCG77482.1"/>
    <property type="molecule type" value="Genomic_DNA"/>
</dbReference>
<dbReference type="PROSITE" id="PS00211">
    <property type="entry name" value="ABC_TRANSPORTER_1"/>
    <property type="match status" value="1"/>
</dbReference>
<dbReference type="InterPro" id="IPR017871">
    <property type="entry name" value="ABC_transporter-like_CS"/>
</dbReference>
<reference evidence="6" key="1">
    <citation type="submission" date="2016-06" db="EMBL/GenBank/DDBJ databases">
        <authorList>
            <person name="Varghese N."/>
            <person name="Submissions Spin"/>
        </authorList>
    </citation>
    <scope>NUCLEOTIDE SEQUENCE [LARGE SCALE GENOMIC DNA]</scope>
    <source>
        <strain evidence="6">DSM 45647</strain>
    </source>
</reference>
<dbReference type="STRING" id="745366.GA0070213_11866"/>
<dbReference type="InterPro" id="IPR017911">
    <property type="entry name" value="MacB-like_ATP-bd"/>
</dbReference>
<dbReference type="GO" id="GO:0005524">
    <property type="term" value="F:ATP binding"/>
    <property type="evidence" value="ECO:0007669"/>
    <property type="project" value="UniProtKB-KW"/>
</dbReference>
<dbReference type="GO" id="GO:0022857">
    <property type="term" value="F:transmembrane transporter activity"/>
    <property type="evidence" value="ECO:0007669"/>
    <property type="project" value="TreeGrafter"/>
</dbReference>
<dbReference type="GO" id="GO:0005886">
    <property type="term" value="C:plasma membrane"/>
    <property type="evidence" value="ECO:0007669"/>
    <property type="project" value="TreeGrafter"/>
</dbReference>
<gene>
    <name evidence="5" type="ORF">GA0070213_11866</name>
</gene>
<evidence type="ECO:0000259" key="4">
    <source>
        <dbReference type="PROSITE" id="PS50893"/>
    </source>
</evidence>
<keyword evidence="6" id="KW-1185">Reference proteome</keyword>
<name>A0A1C5K3V5_9ACTN</name>
<dbReference type="RefSeq" id="WP_091070941.1">
    <property type="nucleotide sequence ID" value="NZ_FMDM01000018.1"/>
</dbReference>
<organism evidence="5 6">
    <name type="scientific">Micromonospora humi</name>
    <dbReference type="NCBI Taxonomy" id="745366"/>
    <lineage>
        <taxon>Bacteria</taxon>
        <taxon>Bacillati</taxon>
        <taxon>Actinomycetota</taxon>
        <taxon>Actinomycetes</taxon>
        <taxon>Micromonosporales</taxon>
        <taxon>Micromonosporaceae</taxon>
        <taxon>Micromonospora</taxon>
    </lineage>
</organism>
<accession>A0A1C5K3V5</accession>
<dbReference type="InterPro" id="IPR003439">
    <property type="entry name" value="ABC_transporter-like_ATP-bd"/>
</dbReference>
<dbReference type="AlphaFoldDB" id="A0A1C5K3V5"/>
<dbReference type="Pfam" id="PF00005">
    <property type="entry name" value="ABC_tran"/>
    <property type="match status" value="1"/>
</dbReference>
<dbReference type="SMART" id="SM00382">
    <property type="entry name" value="AAA"/>
    <property type="match status" value="1"/>
</dbReference>
<evidence type="ECO:0000313" key="5">
    <source>
        <dbReference type="EMBL" id="SCG77482.1"/>
    </source>
</evidence>
<evidence type="ECO:0000256" key="2">
    <source>
        <dbReference type="ARBA" id="ARBA00022741"/>
    </source>
</evidence>
<dbReference type="InterPro" id="IPR027417">
    <property type="entry name" value="P-loop_NTPase"/>
</dbReference>
<dbReference type="PANTHER" id="PTHR24220:SF86">
    <property type="entry name" value="ABC TRANSPORTER ABCH.1"/>
    <property type="match status" value="1"/>
</dbReference>
<dbReference type="GO" id="GO:0016887">
    <property type="term" value="F:ATP hydrolysis activity"/>
    <property type="evidence" value="ECO:0007669"/>
    <property type="project" value="InterPro"/>
</dbReference>
<keyword evidence="1" id="KW-0813">Transport</keyword>
<keyword evidence="2" id="KW-0547">Nucleotide-binding</keyword>
<dbReference type="Proteomes" id="UP000199360">
    <property type="component" value="Unassembled WGS sequence"/>
</dbReference>
<dbReference type="InterPro" id="IPR003593">
    <property type="entry name" value="AAA+_ATPase"/>
</dbReference>
<dbReference type="PANTHER" id="PTHR24220">
    <property type="entry name" value="IMPORT ATP-BINDING PROTEIN"/>
    <property type="match status" value="1"/>
</dbReference>
<proteinExistence type="predicted"/>
<evidence type="ECO:0000313" key="6">
    <source>
        <dbReference type="Proteomes" id="UP000199360"/>
    </source>
</evidence>